<keyword evidence="2" id="KW-0732">Signal</keyword>
<accession>A0A7J6XKF4</accession>
<dbReference type="InterPro" id="IPR008979">
    <property type="entry name" value="Galactose-bd-like_sf"/>
</dbReference>
<feature type="signal peptide" evidence="2">
    <location>
        <begin position="1"/>
        <end position="28"/>
    </location>
</feature>
<dbReference type="Gene3D" id="2.60.120.260">
    <property type="entry name" value="Galactose-binding domain-like"/>
    <property type="match status" value="1"/>
</dbReference>
<dbReference type="PANTHER" id="PTHR43056:SF10">
    <property type="entry name" value="COCE_NOND FAMILY, PUTATIVE (AFU_ORTHOLOGUE AFUA_7G00600)-RELATED"/>
    <property type="match status" value="1"/>
</dbReference>
<dbReference type="PANTHER" id="PTHR43056">
    <property type="entry name" value="PEPTIDASE S9 PROLYL OLIGOPEPTIDASE"/>
    <property type="match status" value="1"/>
</dbReference>
<evidence type="ECO:0000259" key="3">
    <source>
        <dbReference type="PROSITE" id="PS50055"/>
    </source>
</evidence>
<dbReference type="InterPro" id="IPR050585">
    <property type="entry name" value="Xaa-Pro_dipeptidyl-ppase/CocE"/>
</dbReference>
<sequence>MPVFYLWMSWGCGLSLFFFSLFCCTSSGGGGGSLFHTFTHTRRQRGKHKFTFVFLNRHNIPSAADSKGKRGVKAGRIGDPSARMRKVVVSTLPNKVKNIENVFIELRDATRLSCRLWLPADDVPQPAILEYIPYRKRDGTRGRDEPMHGYFAGHGYAVVRVDMRGSGESDGFMHDEYLQQEQDDAVEVIEWISRQKWCNGNVGMMGKSWGGFNSLQVAVRRPPALKAIITVGFTDNRFTDDIHWQGGCLLNDNFWWGSIMLAYQARPIDPEIVGDRWKEMWLQRLENMPINIADWAEHQKYDDYWKHGSVCENYDSIQIPVMAVDGWADAYTNAVFNLLSNLKVPRKGFVGPWAHVYPQDGVPQPAMGFLQEAVKWWDHWLKGTENNVMDGPMIQVWMEHEMKPSVHRPVSEGHWVGLEAWPSKDVTEETMRLECGRIVDVAHAVRQEPAPVLLRTPLNHGLLAGEWMGAGVSGETPADQRMDDGMAMVFDAAELQHELEILGRPVFEVELTCDKPKAMLFAQLSDVSPDGAVSRISFGVKNVTQAAGDQRIEYLQEGKRVRVRVLLNYCAHRFTKGHRIRLSLANSQWPMFWVSPEINTLSLDLSTATLRLPTYRGPAIAGPNPQPETAAPTPLTVLRAGFVDRSITYDIVKDEWTCITDGVGGVFGEGVYRFDEIGTAVEHNLRRELRLSNKDPLSARYDIKQKMKMGRPGWEADIDIDTRQTCDANYLYVTAEIQAKMNDEIVFEKNWSRQVYREGM</sequence>
<keyword evidence="1" id="KW-0378">Hydrolase</keyword>
<dbReference type="Gene3D" id="3.40.50.1820">
    <property type="entry name" value="alpha/beta hydrolase"/>
    <property type="match status" value="2"/>
</dbReference>
<dbReference type="Pfam" id="PF02129">
    <property type="entry name" value="Peptidase_S15"/>
    <property type="match status" value="1"/>
</dbReference>
<protein>
    <recommendedName>
        <fullName evidence="3">Tyrosine-protein phosphatase domain-containing protein</fullName>
    </recommendedName>
</protein>
<gene>
    <name evidence="4" type="ORF">ECC02_012400</name>
</gene>
<dbReference type="EMBL" id="JABDHM010000398">
    <property type="protein sequence ID" value="KAF5214952.1"/>
    <property type="molecule type" value="Genomic_DNA"/>
</dbReference>
<dbReference type="InterPro" id="IPR029058">
    <property type="entry name" value="AB_hydrolase_fold"/>
</dbReference>
<name>A0A7J6XKF4_TRYCR</name>
<dbReference type="AlphaFoldDB" id="A0A7J6XKF4"/>
<dbReference type="InterPro" id="IPR000242">
    <property type="entry name" value="PTP_cat"/>
</dbReference>
<comment type="caution">
    <text evidence="4">The sequence shown here is derived from an EMBL/GenBank/DDBJ whole genome shotgun (WGS) entry which is preliminary data.</text>
</comment>
<evidence type="ECO:0000256" key="1">
    <source>
        <dbReference type="ARBA" id="ARBA00022801"/>
    </source>
</evidence>
<dbReference type="InterPro" id="IPR013736">
    <property type="entry name" value="Xaa-Pro_dipept_C"/>
</dbReference>
<dbReference type="SMART" id="SM00939">
    <property type="entry name" value="PepX_C"/>
    <property type="match status" value="1"/>
</dbReference>
<dbReference type="GO" id="GO:0004725">
    <property type="term" value="F:protein tyrosine phosphatase activity"/>
    <property type="evidence" value="ECO:0007669"/>
    <property type="project" value="InterPro"/>
</dbReference>
<dbReference type="InterPro" id="IPR005674">
    <property type="entry name" value="CocE/Ser_esterase"/>
</dbReference>
<dbReference type="NCBIfam" id="TIGR00976">
    <property type="entry name" value="CocE_NonD"/>
    <property type="match status" value="1"/>
</dbReference>
<dbReference type="Pfam" id="PF08530">
    <property type="entry name" value="PepX_C"/>
    <property type="match status" value="1"/>
</dbReference>
<evidence type="ECO:0000256" key="2">
    <source>
        <dbReference type="SAM" id="SignalP"/>
    </source>
</evidence>
<dbReference type="PROSITE" id="PS50055">
    <property type="entry name" value="TYR_PHOSPHATASE_PTP"/>
    <property type="match status" value="1"/>
</dbReference>
<proteinExistence type="predicted"/>
<feature type="chain" id="PRO_5029869231" description="Tyrosine-protein phosphatase domain-containing protein" evidence="2">
    <location>
        <begin position="29"/>
        <end position="760"/>
    </location>
</feature>
<dbReference type="SUPFAM" id="SSF49785">
    <property type="entry name" value="Galactose-binding domain-like"/>
    <property type="match status" value="1"/>
</dbReference>
<dbReference type="VEuPathDB" id="TriTrypDB:ECC02_012400"/>
<dbReference type="Proteomes" id="UP000583944">
    <property type="component" value="Unassembled WGS sequence"/>
</dbReference>
<dbReference type="VEuPathDB" id="TriTrypDB:BCY84_15903"/>
<dbReference type="GO" id="GO:0008239">
    <property type="term" value="F:dipeptidyl-peptidase activity"/>
    <property type="evidence" value="ECO:0007669"/>
    <property type="project" value="InterPro"/>
</dbReference>
<dbReference type="InterPro" id="IPR000383">
    <property type="entry name" value="Xaa-Pro-like_dom"/>
</dbReference>
<evidence type="ECO:0000313" key="5">
    <source>
        <dbReference type="Proteomes" id="UP000583944"/>
    </source>
</evidence>
<dbReference type="SUPFAM" id="SSF53474">
    <property type="entry name" value="alpha/beta-Hydrolases"/>
    <property type="match status" value="1"/>
</dbReference>
<feature type="domain" description="Tyrosine-protein phosphatase" evidence="3">
    <location>
        <begin position="260"/>
        <end position="474"/>
    </location>
</feature>
<organism evidence="4 5">
    <name type="scientific">Trypanosoma cruzi</name>
    <dbReference type="NCBI Taxonomy" id="5693"/>
    <lineage>
        <taxon>Eukaryota</taxon>
        <taxon>Discoba</taxon>
        <taxon>Euglenozoa</taxon>
        <taxon>Kinetoplastea</taxon>
        <taxon>Metakinetoplastina</taxon>
        <taxon>Trypanosomatida</taxon>
        <taxon>Trypanosomatidae</taxon>
        <taxon>Trypanosoma</taxon>
        <taxon>Schizotrypanum</taxon>
    </lineage>
</organism>
<evidence type="ECO:0000313" key="4">
    <source>
        <dbReference type="EMBL" id="KAF5214952.1"/>
    </source>
</evidence>
<reference evidence="4 5" key="1">
    <citation type="journal article" date="2019" name="Genome Biol. Evol.">
        <title>Nanopore Sequencing Significantly Improves Genome Assembly of the Protozoan Parasite Trypanosoma cruzi.</title>
        <authorList>
            <person name="Diaz-Viraque F."/>
            <person name="Pita S."/>
            <person name="Greif G."/>
            <person name="de Souza R.C.M."/>
            <person name="Iraola G."/>
            <person name="Robello C."/>
        </authorList>
    </citation>
    <scope>NUCLEOTIDE SEQUENCE [LARGE SCALE GENOMIC DNA]</scope>
    <source>
        <strain evidence="4 5">Berenice</strain>
    </source>
</reference>